<dbReference type="Proteomes" id="UP000005709">
    <property type="component" value="Unassembled WGS sequence"/>
</dbReference>
<evidence type="ECO:0000256" key="8">
    <source>
        <dbReference type="ARBA" id="ARBA00025699"/>
    </source>
</evidence>
<organism evidence="13 14">
    <name type="scientific">Campylobacter gracilis RM3268</name>
    <dbReference type="NCBI Taxonomy" id="553220"/>
    <lineage>
        <taxon>Bacteria</taxon>
        <taxon>Pseudomonadati</taxon>
        <taxon>Campylobacterota</taxon>
        <taxon>Epsilonproteobacteria</taxon>
        <taxon>Campylobacterales</taxon>
        <taxon>Campylobacteraceae</taxon>
        <taxon>Campylobacter</taxon>
    </lineage>
</organism>
<feature type="domain" description="Ribosomal RNA small subunit methyltransferase E methyltransferase" evidence="11">
    <location>
        <begin position="74"/>
        <end position="216"/>
    </location>
</feature>
<evidence type="ECO:0000256" key="10">
    <source>
        <dbReference type="PIRNR" id="PIRNR015601"/>
    </source>
</evidence>
<dbReference type="GO" id="GO:0070475">
    <property type="term" value="P:rRNA base methylation"/>
    <property type="evidence" value="ECO:0007669"/>
    <property type="project" value="TreeGrafter"/>
</dbReference>
<dbReference type="AlphaFoldDB" id="C8PF22"/>
<comment type="function">
    <text evidence="8 10">Specifically methylates the N3 position of the uracil ring of uridine 1498 (m3U1498) in 16S rRNA. Acts on the fully assembled 30S ribosomal subunit.</text>
</comment>
<dbReference type="InterPro" id="IPR006700">
    <property type="entry name" value="RsmE"/>
</dbReference>
<dbReference type="PANTHER" id="PTHR30027:SF3">
    <property type="entry name" value="16S RRNA (URACIL(1498)-N(3))-METHYLTRANSFERASE"/>
    <property type="match status" value="1"/>
</dbReference>
<dbReference type="NCBIfam" id="TIGR00046">
    <property type="entry name" value="RsmE family RNA methyltransferase"/>
    <property type="match status" value="1"/>
</dbReference>
<accession>C8PF22</accession>
<keyword evidence="4 10" id="KW-0698">rRNA processing</keyword>
<evidence type="ECO:0000256" key="2">
    <source>
        <dbReference type="ARBA" id="ARBA00005528"/>
    </source>
</evidence>
<evidence type="ECO:0000256" key="6">
    <source>
        <dbReference type="ARBA" id="ARBA00022679"/>
    </source>
</evidence>
<keyword evidence="6 10" id="KW-0808">Transferase</keyword>
<name>C8PF22_9BACT</name>
<dbReference type="GO" id="GO:0070042">
    <property type="term" value="F:rRNA (uridine-N3-)-methyltransferase activity"/>
    <property type="evidence" value="ECO:0007669"/>
    <property type="project" value="TreeGrafter"/>
</dbReference>
<evidence type="ECO:0000256" key="9">
    <source>
        <dbReference type="ARBA" id="ARBA00047944"/>
    </source>
</evidence>
<evidence type="ECO:0000313" key="14">
    <source>
        <dbReference type="Proteomes" id="UP000005709"/>
    </source>
</evidence>
<dbReference type="EMBL" id="ACYG01000009">
    <property type="protein sequence ID" value="EEV18650.1"/>
    <property type="molecule type" value="Genomic_DNA"/>
</dbReference>
<comment type="catalytic activity">
    <reaction evidence="9 10">
        <text>uridine(1498) in 16S rRNA + S-adenosyl-L-methionine = N(3)-methyluridine(1498) in 16S rRNA + S-adenosyl-L-homocysteine + H(+)</text>
        <dbReference type="Rhea" id="RHEA:42920"/>
        <dbReference type="Rhea" id="RHEA-COMP:10283"/>
        <dbReference type="Rhea" id="RHEA-COMP:10284"/>
        <dbReference type="ChEBI" id="CHEBI:15378"/>
        <dbReference type="ChEBI" id="CHEBI:57856"/>
        <dbReference type="ChEBI" id="CHEBI:59789"/>
        <dbReference type="ChEBI" id="CHEBI:65315"/>
        <dbReference type="ChEBI" id="CHEBI:74502"/>
        <dbReference type="EC" id="2.1.1.193"/>
    </reaction>
</comment>
<protein>
    <recommendedName>
        <fullName evidence="10">Ribosomal RNA small subunit methyltransferase E</fullName>
        <ecNumber evidence="10">2.1.1.193</ecNumber>
    </recommendedName>
</protein>
<keyword evidence="7 10" id="KW-0949">S-adenosyl-L-methionine</keyword>
<feature type="domain" description="Ribosomal RNA small subunit methyltransferase E PUA-like" evidence="12">
    <location>
        <begin position="16"/>
        <end position="60"/>
    </location>
</feature>
<dbReference type="STRING" id="824.CGRAC_0334"/>
<dbReference type="InterPro" id="IPR029028">
    <property type="entry name" value="Alpha/beta_knot_MTases"/>
</dbReference>
<dbReference type="OrthoDB" id="9815641at2"/>
<dbReference type="Gene3D" id="3.40.1280.10">
    <property type="match status" value="1"/>
</dbReference>
<evidence type="ECO:0000256" key="7">
    <source>
        <dbReference type="ARBA" id="ARBA00022691"/>
    </source>
</evidence>
<evidence type="ECO:0000313" key="13">
    <source>
        <dbReference type="EMBL" id="EEV18650.1"/>
    </source>
</evidence>
<gene>
    <name evidence="13" type="ORF">CAMGR0001_2663</name>
</gene>
<keyword evidence="14" id="KW-1185">Reference proteome</keyword>
<dbReference type="InterPro" id="IPR046887">
    <property type="entry name" value="RsmE_PUA-like"/>
</dbReference>
<dbReference type="PIRSF" id="PIRSF015601">
    <property type="entry name" value="MTase_slr0722"/>
    <property type="match status" value="1"/>
</dbReference>
<keyword evidence="5 10" id="KW-0489">Methyltransferase</keyword>
<dbReference type="NCBIfam" id="NF008695">
    <property type="entry name" value="PRK11713.3-3"/>
    <property type="match status" value="1"/>
</dbReference>
<dbReference type="GO" id="GO:0005737">
    <property type="term" value="C:cytoplasm"/>
    <property type="evidence" value="ECO:0007669"/>
    <property type="project" value="UniProtKB-SubCell"/>
</dbReference>
<keyword evidence="3 10" id="KW-0963">Cytoplasm</keyword>
<proteinExistence type="inferred from homology"/>
<dbReference type="InterPro" id="IPR029026">
    <property type="entry name" value="tRNA_m1G_MTases_N"/>
</dbReference>
<comment type="similarity">
    <text evidence="2 10">Belongs to the RNA methyltransferase RsmE family.</text>
</comment>
<comment type="subcellular location">
    <subcellularLocation>
        <location evidence="1 10">Cytoplasm</location>
    </subcellularLocation>
</comment>
<evidence type="ECO:0000259" key="12">
    <source>
        <dbReference type="Pfam" id="PF20260"/>
    </source>
</evidence>
<reference evidence="13 14" key="1">
    <citation type="submission" date="2009-07" db="EMBL/GenBank/DDBJ databases">
        <authorList>
            <person name="Madupu R."/>
            <person name="Sebastian Y."/>
            <person name="Durkin A.S."/>
            <person name="Torralba M."/>
            <person name="Methe B."/>
            <person name="Sutton G.G."/>
            <person name="Strausberg R.L."/>
            <person name="Nelson K.E."/>
        </authorList>
    </citation>
    <scope>NUCLEOTIDE SEQUENCE [LARGE SCALE GENOMIC DNA]</scope>
    <source>
        <strain evidence="13 14">RM3268</strain>
    </source>
</reference>
<evidence type="ECO:0000256" key="4">
    <source>
        <dbReference type="ARBA" id="ARBA00022552"/>
    </source>
</evidence>
<dbReference type="Pfam" id="PF20260">
    <property type="entry name" value="PUA_4"/>
    <property type="match status" value="1"/>
</dbReference>
<dbReference type="EC" id="2.1.1.193" evidence="10"/>
<dbReference type="eggNOG" id="COG1385">
    <property type="taxonomic scope" value="Bacteria"/>
</dbReference>
<dbReference type="PANTHER" id="PTHR30027">
    <property type="entry name" value="RIBOSOMAL RNA SMALL SUBUNIT METHYLTRANSFERASE E"/>
    <property type="match status" value="1"/>
</dbReference>
<dbReference type="InterPro" id="IPR046886">
    <property type="entry name" value="RsmE_MTase_dom"/>
</dbReference>
<dbReference type="RefSeq" id="WP_005869730.1">
    <property type="nucleotide sequence ID" value="NZ_ACYG01000009.1"/>
</dbReference>
<evidence type="ECO:0000256" key="5">
    <source>
        <dbReference type="ARBA" id="ARBA00022603"/>
    </source>
</evidence>
<evidence type="ECO:0000256" key="1">
    <source>
        <dbReference type="ARBA" id="ARBA00004496"/>
    </source>
</evidence>
<dbReference type="Pfam" id="PF04452">
    <property type="entry name" value="Methyltrans_RNA"/>
    <property type="match status" value="1"/>
</dbReference>
<sequence length="218" mass="24407">MVYFYDKLAGEQSLVLQNDQFLHLKVRRARAGERIDVRNLEDGASYLYEIVEISRKGAALNLVFKSSVFTPSHDFCVAWAVVESAVIEKSLPALNEMGVGRLVLVYADLSQKNVRLDPQRMERILINSSQQCGRNSIMQIEVLSGSDELAQRYENVSLIDFGGKNIDIFGGDEIAFVGPEGGFSPREREKFKNAYALNSPYILRSNTALIATCAKLMF</sequence>
<comment type="caution">
    <text evidence="13">The sequence shown here is derived from an EMBL/GenBank/DDBJ whole genome shotgun (WGS) entry which is preliminary data.</text>
</comment>
<dbReference type="SUPFAM" id="SSF75217">
    <property type="entry name" value="alpha/beta knot"/>
    <property type="match status" value="1"/>
</dbReference>
<evidence type="ECO:0000256" key="3">
    <source>
        <dbReference type="ARBA" id="ARBA00022490"/>
    </source>
</evidence>
<evidence type="ECO:0000259" key="11">
    <source>
        <dbReference type="Pfam" id="PF04452"/>
    </source>
</evidence>
<dbReference type="CDD" id="cd18084">
    <property type="entry name" value="RsmE-like"/>
    <property type="match status" value="1"/>
</dbReference>